<keyword evidence="3" id="KW-1185">Reference proteome</keyword>
<evidence type="ECO:0000313" key="3">
    <source>
        <dbReference type="Proteomes" id="UP000324222"/>
    </source>
</evidence>
<feature type="region of interest" description="Disordered" evidence="1">
    <location>
        <begin position="18"/>
        <end position="66"/>
    </location>
</feature>
<evidence type="ECO:0000256" key="1">
    <source>
        <dbReference type="SAM" id="MobiDB-lite"/>
    </source>
</evidence>
<protein>
    <submittedName>
        <fullName evidence="2">Uncharacterized protein</fullName>
    </submittedName>
</protein>
<dbReference type="AlphaFoldDB" id="A0A5B7HBC9"/>
<proteinExistence type="predicted"/>
<dbReference type="Proteomes" id="UP000324222">
    <property type="component" value="Unassembled WGS sequence"/>
</dbReference>
<evidence type="ECO:0000313" key="2">
    <source>
        <dbReference type="EMBL" id="MPC67159.1"/>
    </source>
</evidence>
<feature type="compositionally biased region" description="Polar residues" evidence="1">
    <location>
        <begin position="56"/>
        <end position="66"/>
    </location>
</feature>
<feature type="compositionally biased region" description="Polar residues" evidence="1">
    <location>
        <begin position="25"/>
        <end position="44"/>
    </location>
</feature>
<organism evidence="2 3">
    <name type="scientific">Portunus trituberculatus</name>
    <name type="common">Swimming crab</name>
    <name type="synonym">Neptunus trituberculatus</name>
    <dbReference type="NCBI Taxonomy" id="210409"/>
    <lineage>
        <taxon>Eukaryota</taxon>
        <taxon>Metazoa</taxon>
        <taxon>Ecdysozoa</taxon>
        <taxon>Arthropoda</taxon>
        <taxon>Crustacea</taxon>
        <taxon>Multicrustacea</taxon>
        <taxon>Malacostraca</taxon>
        <taxon>Eumalacostraca</taxon>
        <taxon>Eucarida</taxon>
        <taxon>Decapoda</taxon>
        <taxon>Pleocyemata</taxon>
        <taxon>Brachyura</taxon>
        <taxon>Eubrachyura</taxon>
        <taxon>Portunoidea</taxon>
        <taxon>Portunidae</taxon>
        <taxon>Portuninae</taxon>
        <taxon>Portunus</taxon>
    </lineage>
</organism>
<name>A0A5B7HBC9_PORTR</name>
<comment type="caution">
    <text evidence="2">The sequence shown here is derived from an EMBL/GenBank/DDBJ whole genome shotgun (WGS) entry which is preliminary data.</text>
</comment>
<reference evidence="2 3" key="1">
    <citation type="submission" date="2019-05" db="EMBL/GenBank/DDBJ databases">
        <title>Another draft genome of Portunus trituberculatus and its Hox gene families provides insights of decapod evolution.</title>
        <authorList>
            <person name="Jeong J.-H."/>
            <person name="Song I."/>
            <person name="Kim S."/>
            <person name="Choi T."/>
            <person name="Kim D."/>
            <person name="Ryu S."/>
            <person name="Kim W."/>
        </authorList>
    </citation>
    <scope>NUCLEOTIDE SEQUENCE [LARGE SCALE GENOMIC DNA]</scope>
    <source>
        <tissue evidence="2">Muscle</tissue>
    </source>
</reference>
<sequence>MLRREGNVLVWYRSLATDGGEGTARDTSQPDADTQTPRSMMRNSLHNDRILPNLRNEGTCSSAEVY</sequence>
<gene>
    <name evidence="2" type="ORF">E2C01_061325</name>
</gene>
<dbReference type="EMBL" id="VSRR010025825">
    <property type="protein sequence ID" value="MPC67159.1"/>
    <property type="molecule type" value="Genomic_DNA"/>
</dbReference>
<accession>A0A5B7HBC9</accession>